<comment type="similarity">
    <text evidence="1">Belongs to the NmrA-type oxidoreductase family. Isoflavone reductase subfamily.</text>
</comment>
<keyword evidence="3" id="KW-0560">Oxidoreductase</keyword>
<dbReference type="OrthoDB" id="419598at2759"/>
<evidence type="ECO:0000256" key="2">
    <source>
        <dbReference type="ARBA" id="ARBA00022857"/>
    </source>
</evidence>
<keyword evidence="4" id="KW-0175">Coiled coil</keyword>
<reference evidence="6 7" key="1">
    <citation type="submission" date="2018-05" db="EMBL/GenBank/DDBJ databases">
        <title>Genome sequencing and assembly of the regulated plant pathogen Lachnellula willkommii and related sister species for the development of diagnostic species identification markers.</title>
        <authorList>
            <person name="Giroux E."/>
            <person name="Bilodeau G."/>
        </authorList>
    </citation>
    <scope>NUCLEOTIDE SEQUENCE [LARGE SCALE GENOMIC DNA]</scope>
    <source>
        <strain evidence="6 7">CBS 160.35</strain>
    </source>
</reference>
<dbReference type="InterPro" id="IPR008030">
    <property type="entry name" value="NmrA-like"/>
</dbReference>
<evidence type="ECO:0000256" key="4">
    <source>
        <dbReference type="SAM" id="Coils"/>
    </source>
</evidence>
<dbReference type="InterPro" id="IPR036291">
    <property type="entry name" value="NAD(P)-bd_dom_sf"/>
</dbReference>
<dbReference type="InterPro" id="IPR051609">
    <property type="entry name" value="NmrA/Isoflavone_reductase-like"/>
</dbReference>
<proteinExistence type="inferred from homology"/>
<evidence type="ECO:0000313" key="6">
    <source>
        <dbReference type="EMBL" id="TVY44466.1"/>
    </source>
</evidence>
<dbReference type="Gene3D" id="3.40.50.720">
    <property type="entry name" value="NAD(P)-binding Rossmann-like Domain"/>
    <property type="match status" value="1"/>
</dbReference>
<keyword evidence="2" id="KW-0521">NADP</keyword>
<evidence type="ECO:0000256" key="1">
    <source>
        <dbReference type="ARBA" id="ARBA00005725"/>
    </source>
</evidence>
<name>A0A8H8S0R6_9HELO</name>
<dbReference type="PANTHER" id="PTHR47706">
    <property type="entry name" value="NMRA-LIKE FAMILY PROTEIN"/>
    <property type="match status" value="1"/>
</dbReference>
<dbReference type="SUPFAM" id="SSF51735">
    <property type="entry name" value="NAD(P)-binding Rossmann-fold domains"/>
    <property type="match status" value="1"/>
</dbReference>
<dbReference type="AlphaFoldDB" id="A0A8H8S0R6"/>
<protein>
    <submittedName>
        <fullName evidence="6">Oxidoreductase</fullName>
    </submittedName>
</protein>
<organism evidence="6 7">
    <name type="scientific">Lachnellula occidentalis</name>
    <dbReference type="NCBI Taxonomy" id="215460"/>
    <lineage>
        <taxon>Eukaryota</taxon>
        <taxon>Fungi</taxon>
        <taxon>Dikarya</taxon>
        <taxon>Ascomycota</taxon>
        <taxon>Pezizomycotina</taxon>
        <taxon>Leotiomycetes</taxon>
        <taxon>Helotiales</taxon>
        <taxon>Lachnaceae</taxon>
        <taxon>Lachnellula</taxon>
    </lineage>
</organism>
<dbReference type="Proteomes" id="UP000443090">
    <property type="component" value="Unassembled WGS sequence"/>
</dbReference>
<dbReference type="PANTHER" id="PTHR47706:SF4">
    <property type="entry name" value="NMRA-LIKE DOMAIN-CONTAINING PROTEIN"/>
    <property type="match status" value="1"/>
</dbReference>
<feature type="coiled-coil region" evidence="4">
    <location>
        <begin position="227"/>
        <end position="254"/>
    </location>
</feature>
<evidence type="ECO:0000313" key="7">
    <source>
        <dbReference type="Proteomes" id="UP000443090"/>
    </source>
</evidence>
<sequence length="305" mass="34679">MKIAIAGAGDLARYFVEEFLADGHEVVVLSRSQKPWFQREDITFRITDYSVPSLTEAVHDCKGLVSAIADYSMASATVHLAMLEACKNSPKCKRFIPSEYAGNTDEYPDQPTFYYDNHEPVRQALRQQKEVMWTLFNLGWLVDYLISAKMRYIKDIGEFHPVRLTDNTMVIPGTGEESIAFTSARDGAKAVSKLFEHDSWEEMTYVCGETTTWNIIGKILRERGVPLKVSHRSVKELEKQISDAESEDKVIAAQYDIWSTSGAGSLPQEKLKRQAVKYFQAVKFRTVEEFLDDAEKWKNLPNVAV</sequence>
<dbReference type="EMBL" id="QGMI01000233">
    <property type="protein sequence ID" value="TVY44466.1"/>
    <property type="molecule type" value="Genomic_DNA"/>
</dbReference>
<dbReference type="GO" id="GO:0016491">
    <property type="term" value="F:oxidoreductase activity"/>
    <property type="evidence" value="ECO:0007669"/>
    <property type="project" value="UniProtKB-KW"/>
</dbReference>
<gene>
    <name evidence="6" type="primary">swnR_1</name>
    <name evidence="6" type="ORF">LOCC1_G005155</name>
</gene>
<feature type="domain" description="NmrA-like" evidence="5">
    <location>
        <begin position="3"/>
        <end position="291"/>
    </location>
</feature>
<evidence type="ECO:0000259" key="5">
    <source>
        <dbReference type="Pfam" id="PF05368"/>
    </source>
</evidence>
<keyword evidence="7" id="KW-1185">Reference proteome</keyword>
<evidence type="ECO:0000256" key="3">
    <source>
        <dbReference type="ARBA" id="ARBA00023002"/>
    </source>
</evidence>
<comment type="caution">
    <text evidence="6">The sequence shown here is derived from an EMBL/GenBank/DDBJ whole genome shotgun (WGS) entry which is preliminary data.</text>
</comment>
<dbReference type="Pfam" id="PF05368">
    <property type="entry name" value="NmrA"/>
    <property type="match status" value="1"/>
</dbReference>
<accession>A0A8H8S0R6</accession>